<dbReference type="EMBL" id="CP050124">
    <property type="protein sequence ID" value="QIP39675.1"/>
    <property type="molecule type" value="Genomic_DNA"/>
</dbReference>
<protein>
    <submittedName>
        <fullName evidence="2">Uncharacterized protein</fullName>
    </submittedName>
</protein>
<dbReference type="Proteomes" id="UP000502345">
    <property type="component" value="Chromosome"/>
</dbReference>
<sequence>MSGYQSLHDLIADHTGQDLDTNQIEGLANAIITEWLPTELKAVNDAAEQARKQLAKARADLEQHLMTANMPNVGGAM</sequence>
<evidence type="ECO:0000313" key="3">
    <source>
        <dbReference type="Proteomes" id="UP000502345"/>
    </source>
</evidence>
<dbReference type="AlphaFoldDB" id="A0A6G9CRK3"/>
<gene>
    <name evidence="2" type="ORF">G9444_2431</name>
</gene>
<evidence type="ECO:0000256" key="1">
    <source>
        <dbReference type="SAM" id="Coils"/>
    </source>
</evidence>
<accession>A0A6G9CRK3</accession>
<evidence type="ECO:0000313" key="2">
    <source>
        <dbReference type="EMBL" id="QIP39675.1"/>
    </source>
</evidence>
<name>A0A6G9CRK3_RHOER</name>
<keyword evidence="1" id="KW-0175">Coiled coil</keyword>
<organism evidence="2 3">
    <name type="scientific">Rhodococcus erythropolis</name>
    <name type="common">Arthrobacter picolinophilus</name>
    <dbReference type="NCBI Taxonomy" id="1833"/>
    <lineage>
        <taxon>Bacteria</taxon>
        <taxon>Bacillati</taxon>
        <taxon>Actinomycetota</taxon>
        <taxon>Actinomycetes</taxon>
        <taxon>Mycobacteriales</taxon>
        <taxon>Nocardiaceae</taxon>
        <taxon>Rhodococcus</taxon>
        <taxon>Rhodococcus erythropolis group</taxon>
    </lineage>
</organism>
<dbReference type="RefSeq" id="WP_166502073.1">
    <property type="nucleotide sequence ID" value="NZ_CP050124.1"/>
</dbReference>
<reference evidence="2 3" key="1">
    <citation type="submission" date="2020-03" db="EMBL/GenBank/DDBJ databases">
        <title>Screen low temperature-resistant strains for efficient degradation of petroleum hydrocarbons under the low temperature.</title>
        <authorList>
            <person name="Wang Y."/>
            <person name="Chen J."/>
        </authorList>
    </citation>
    <scope>NUCLEOTIDE SEQUENCE [LARGE SCALE GENOMIC DNA]</scope>
    <source>
        <strain evidence="2 3">KB1</strain>
    </source>
</reference>
<feature type="coiled-coil region" evidence="1">
    <location>
        <begin position="40"/>
        <end position="67"/>
    </location>
</feature>
<proteinExistence type="predicted"/>